<dbReference type="Proteomes" id="UP000092583">
    <property type="component" value="Unassembled WGS sequence"/>
</dbReference>
<proteinExistence type="predicted"/>
<feature type="compositionally biased region" description="Polar residues" evidence="1">
    <location>
        <begin position="171"/>
        <end position="182"/>
    </location>
</feature>
<keyword evidence="3" id="KW-1185">Reference proteome</keyword>
<feature type="region of interest" description="Disordered" evidence="1">
    <location>
        <begin position="1"/>
        <end position="264"/>
    </location>
</feature>
<gene>
    <name evidence="2" type="ORF">L486_04245</name>
</gene>
<sequence length="590" mass="63823">MPDSTTRSTRMDNVHLPPHPDRPFSPSPPRENRHSASRPPSLLFGAPPVGTVASSSNLKVEGLPSTPPRVNSIIPRSPSHNYVNNTPFFDRDSPARRRYGSESSPSTSQAGQGRPTSIQSSLQRRDSESSTTSSASPPLGATSILSAIASSTPPRAQGTPSKSPVIYQGHVRTSSDITNIRTPTLDGPGSPKSYQSGFSSSSSNYDDNTSFSKSLPRLHQPTVVRRTSGRGLAFLPPPAQALSHSTAIHHHPRSSPTGANHDGERTASVASLQHIQHHAHMLNLGRPIGRPSHKNSDDKLISMKGNDGRPANQPTSYSEIPLPPLSLEETYILNEVEEDSEIGQEEEEVDVDDPEPFHPLLTSDVSDADTLSSTTSGPHLVADLSIPAEEDITRSGDDPLPVATPDIAERVLHDSTTSSENGADNEPVTEMNTDKGLPTDENIPTLHEVVSTQFSQADLETPTSPPPQPDNQASKSIGADPPPPSVPYKVREGSQTYNTNSPSLPDRTRQISLYATMNHSANPLPQLTAYRVELALSWGDAQILQWIPGRKYIPDWNLKVVGGNLVIDVRSMIKTVVSHIPIFWRFASWL</sequence>
<feature type="compositionally biased region" description="Low complexity" evidence="1">
    <location>
        <begin position="189"/>
        <end position="212"/>
    </location>
</feature>
<dbReference type="OrthoDB" id="2564953at2759"/>
<accession>A0A1B9IRP7</accession>
<evidence type="ECO:0000313" key="3">
    <source>
        <dbReference type="Proteomes" id="UP000092583"/>
    </source>
</evidence>
<feature type="compositionally biased region" description="Low complexity" evidence="1">
    <location>
        <begin position="129"/>
        <end position="152"/>
    </location>
</feature>
<feature type="compositionally biased region" description="Polar residues" evidence="1">
    <location>
        <begin position="78"/>
        <end position="87"/>
    </location>
</feature>
<feature type="region of interest" description="Disordered" evidence="1">
    <location>
        <begin position="367"/>
        <end position="442"/>
    </location>
</feature>
<protein>
    <submittedName>
        <fullName evidence="2">Uncharacterized protein</fullName>
    </submittedName>
</protein>
<feature type="region of interest" description="Disordered" evidence="1">
    <location>
        <begin position="454"/>
        <end position="505"/>
    </location>
</feature>
<evidence type="ECO:0000256" key="1">
    <source>
        <dbReference type="SAM" id="MobiDB-lite"/>
    </source>
</evidence>
<feature type="region of interest" description="Disordered" evidence="1">
    <location>
        <begin position="284"/>
        <end position="322"/>
    </location>
</feature>
<dbReference type="AlphaFoldDB" id="A0A1B9IRP7"/>
<reference evidence="3" key="2">
    <citation type="submission" date="2013-12" db="EMBL/GenBank/DDBJ databases">
        <title>Evolution of pathogenesis and genome organization in the Tremellales.</title>
        <authorList>
            <person name="Cuomo C."/>
            <person name="Litvintseva A."/>
            <person name="Heitman J."/>
            <person name="Chen Y."/>
            <person name="Sun S."/>
            <person name="Springer D."/>
            <person name="Dromer F."/>
            <person name="Young S."/>
            <person name="Zeng Q."/>
            <person name="Chapman S."/>
            <person name="Gujja S."/>
            <person name="Saif S."/>
            <person name="Birren B."/>
        </authorList>
    </citation>
    <scope>NUCLEOTIDE SEQUENCE [LARGE SCALE GENOMIC DNA]</scope>
    <source>
        <strain evidence="3">CBS 10435</strain>
    </source>
</reference>
<evidence type="ECO:0000313" key="2">
    <source>
        <dbReference type="EMBL" id="OCF58215.1"/>
    </source>
</evidence>
<feature type="region of interest" description="Disordered" evidence="1">
    <location>
        <begin position="339"/>
        <end position="358"/>
    </location>
</feature>
<name>A0A1B9IRP7_9TREE</name>
<feature type="compositionally biased region" description="Polar residues" evidence="1">
    <location>
        <begin position="101"/>
        <end position="122"/>
    </location>
</feature>
<organism evidence="2 3">
    <name type="scientific">Kwoniella mangroviensis CBS 10435</name>
    <dbReference type="NCBI Taxonomy" id="1331196"/>
    <lineage>
        <taxon>Eukaryota</taxon>
        <taxon>Fungi</taxon>
        <taxon>Dikarya</taxon>
        <taxon>Basidiomycota</taxon>
        <taxon>Agaricomycotina</taxon>
        <taxon>Tremellomycetes</taxon>
        <taxon>Tremellales</taxon>
        <taxon>Cryptococcaceae</taxon>
        <taxon>Kwoniella</taxon>
    </lineage>
</organism>
<feature type="compositionally biased region" description="Basic and acidic residues" evidence="1">
    <location>
        <begin position="9"/>
        <end position="22"/>
    </location>
</feature>
<feature type="compositionally biased region" description="Acidic residues" evidence="1">
    <location>
        <begin position="339"/>
        <end position="354"/>
    </location>
</feature>
<reference evidence="2 3" key="1">
    <citation type="submission" date="2013-07" db="EMBL/GenBank/DDBJ databases">
        <title>The Genome Sequence of Kwoniella mangroviensis CBS10435.</title>
        <authorList>
            <consortium name="The Broad Institute Genome Sequencing Platform"/>
            <person name="Cuomo C."/>
            <person name="Litvintseva A."/>
            <person name="Chen Y."/>
            <person name="Heitman J."/>
            <person name="Sun S."/>
            <person name="Springer D."/>
            <person name="Dromer F."/>
            <person name="Young S.K."/>
            <person name="Zeng Q."/>
            <person name="Gargeya S."/>
            <person name="Fitzgerald M."/>
            <person name="Abouelleil A."/>
            <person name="Alvarado L."/>
            <person name="Berlin A.M."/>
            <person name="Chapman S.B."/>
            <person name="Dewar J."/>
            <person name="Goldberg J."/>
            <person name="Griggs A."/>
            <person name="Gujja S."/>
            <person name="Hansen M."/>
            <person name="Howarth C."/>
            <person name="Imamovic A."/>
            <person name="Larimer J."/>
            <person name="McCowan C."/>
            <person name="Murphy C."/>
            <person name="Pearson M."/>
            <person name="Priest M."/>
            <person name="Roberts A."/>
            <person name="Saif S."/>
            <person name="Shea T."/>
            <person name="Sykes S."/>
            <person name="Wortman J."/>
            <person name="Nusbaum C."/>
            <person name="Birren B."/>
        </authorList>
    </citation>
    <scope>NUCLEOTIDE SEQUENCE [LARGE SCALE GENOMIC DNA]</scope>
    <source>
        <strain evidence="2 3">CBS 10435</strain>
    </source>
</reference>
<dbReference type="EMBL" id="KI669462">
    <property type="protein sequence ID" value="OCF58215.1"/>
    <property type="molecule type" value="Genomic_DNA"/>
</dbReference>
<feature type="compositionally biased region" description="Polar residues" evidence="1">
    <location>
        <begin position="367"/>
        <end position="377"/>
    </location>
</feature>
<feature type="compositionally biased region" description="Polar residues" evidence="1">
    <location>
        <begin position="493"/>
        <end position="503"/>
    </location>
</feature>